<evidence type="ECO:0000256" key="6">
    <source>
        <dbReference type="ARBA" id="ARBA00023004"/>
    </source>
</evidence>
<dbReference type="InterPro" id="IPR023753">
    <property type="entry name" value="FAD/NAD-binding_dom"/>
</dbReference>
<dbReference type="PANTHER" id="PTHR42783">
    <property type="entry name" value="GLUTAMATE SYNTHASE [NADPH] SMALL CHAIN"/>
    <property type="match status" value="1"/>
</dbReference>
<evidence type="ECO:0000256" key="3">
    <source>
        <dbReference type="ARBA" id="ARBA00022723"/>
    </source>
</evidence>
<dbReference type="InterPro" id="IPR028261">
    <property type="entry name" value="DPD_II"/>
</dbReference>
<keyword evidence="3" id="KW-0479">Metal-binding</keyword>
<dbReference type="NCBIfam" id="TIGR01318">
    <property type="entry name" value="gltD_gamma_fam"/>
    <property type="match status" value="1"/>
</dbReference>
<dbReference type="Gene3D" id="3.50.50.60">
    <property type="entry name" value="FAD/NAD(P)-binding domain"/>
    <property type="match status" value="1"/>
</dbReference>
<dbReference type="FunFam" id="3.50.50.60:FF:000041">
    <property type="entry name" value="Glutamate synthase, small subunit"/>
    <property type="match status" value="1"/>
</dbReference>
<feature type="domain" description="Dihydroprymidine dehydrogenase" evidence="9">
    <location>
        <begin position="20"/>
        <end position="131"/>
    </location>
</feature>
<dbReference type="EMBL" id="JACEIB010000027">
    <property type="protein sequence ID" value="MBA2936564.1"/>
    <property type="molecule type" value="Genomic_DNA"/>
</dbReference>
<dbReference type="InterPro" id="IPR006006">
    <property type="entry name" value="GltD-like"/>
</dbReference>
<evidence type="ECO:0000259" key="9">
    <source>
        <dbReference type="Pfam" id="PF14691"/>
    </source>
</evidence>
<keyword evidence="7" id="KW-0411">Iron-sulfur</keyword>
<keyword evidence="11" id="KW-1185">Reference proteome</keyword>
<evidence type="ECO:0000313" key="11">
    <source>
        <dbReference type="Proteomes" id="UP000570166"/>
    </source>
</evidence>
<evidence type="ECO:0000256" key="1">
    <source>
        <dbReference type="ARBA" id="ARBA00001966"/>
    </source>
</evidence>
<dbReference type="GO" id="GO:0016491">
    <property type="term" value="F:oxidoreductase activity"/>
    <property type="evidence" value="ECO:0007669"/>
    <property type="project" value="UniProtKB-KW"/>
</dbReference>
<gene>
    <name evidence="10" type="ORF">HZF05_20995</name>
</gene>
<dbReference type="Gene3D" id="3.40.50.720">
    <property type="entry name" value="NAD(P)-binding Rossmann-like Domain"/>
    <property type="match status" value="1"/>
</dbReference>
<dbReference type="Pfam" id="PF07992">
    <property type="entry name" value="Pyr_redox_2"/>
    <property type="match status" value="1"/>
</dbReference>
<comment type="caution">
    <text evidence="10">The sequence shown here is derived from an EMBL/GenBank/DDBJ whole genome shotgun (WGS) entry which is preliminary data.</text>
</comment>
<dbReference type="InterPro" id="IPR009051">
    <property type="entry name" value="Helical_ferredxn"/>
</dbReference>
<sequence length="480" mass="51893">MLKFVGTGQAYPEKRAPEVRAEDFAEITKAYLTAKAEEQAGRCSQCGVPYCSTHCPLHNHIPDWLRLTAEGRLREAYELSAATSTMPEICGRICPQDRLCEGNCVIEFSGHGAVTIGSIEKFITDTAWKEGWVEPITPVRDRSGQSVGIIGAGPAGLTAAEYLRGHGYEVHVYDRHDRAGGLLVYGIPGFKLEKEVVNRRFERLRDSGIRFHLSFEVGKDATLAELRQKHDALLIATGVYKARAIKAPGVGAGGVVKALDYLIASNRMGFGDVVPEFLNGGLNAEGKNVVVVGGGDTAMDCVRTAIRQGAKSVKCLYRRDRANMPGSQREVANAEEEGVEFVWLSAPDAFDGDAKVAGVRASRMRLGAPDASGRRAPEADPGSEFRLDADIVIQALGFDPEDLPQMFGAPELSVTRWGTLRVDHKTMQTSLPGVFAAGDIVRGASLVVWGVRDGRDVSERMHSWLKDKAKAAKAAETVAA</sequence>
<dbReference type="SUPFAM" id="SSF51971">
    <property type="entry name" value="Nucleotide-binding domain"/>
    <property type="match status" value="1"/>
</dbReference>
<keyword evidence="6" id="KW-0408">Iron</keyword>
<evidence type="ECO:0000259" key="8">
    <source>
        <dbReference type="Pfam" id="PF07992"/>
    </source>
</evidence>
<dbReference type="PRINTS" id="PR00419">
    <property type="entry name" value="ADXRDTASE"/>
</dbReference>
<dbReference type="AlphaFoldDB" id="A0A838LBH7"/>
<feature type="domain" description="FAD/NAD(P)-binding" evidence="8">
    <location>
        <begin position="147"/>
        <end position="452"/>
    </location>
</feature>
<evidence type="ECO:0000256" key="5">
    <source>
        <dbReference type="ARBA" id="ARBA00023002"/>
    </source>
</evidence>
<keyword evidence="4" id="KW-0521">NADP</keyword>
<evidence type="ECO:0000256" key="4">
    <source>
        <dbReference type="ARBA" id="ARBA00022857"/>
    </source>
</evidence>
<proteinExistence type="predicted"/>
<protein>
    <submittedName>
        <fullName evidence="10">NAD(P)-dependent oxidoreductase</fullName>
    </submittedName>
</protein>
<name>A0A838LBH7_9SPHN</name>
<evidence type="ECO:0000256" key="7">
    <source>
        <dbReference type="ARBA" id="ARBA00023014"/>
    </source>
</evidence>
<dbReference type="Gene3D" id="1.10.1060.10">
    <property type="entry name" value="Alpha-helical ferredoxin"/>
    <property type="match status" value="1"/>
</dbReference>
<dbReference type="GO" id="GO:0046872">
    <property type="term" value="F:metal ion binding"/>
    <property type="evidence" value="ECO:0007669"/>
    <property type="project" value="UniProtKB-KW"/>
</dbReference>
<dbReference type="InterPro" id="IPR036188">
    <property type="entry name" value="FAD/NAD-bd_sf"/>
</dbReference>
<keyword evidence="5" id="KW-0560">Oxidoreductase</keyword>
<comment type="cofactor">
    <cofactor evidence="1">
        <name>[4Fe-4S] cluster</name>
        <dbReference type="ChEBI" id="CHEBI:49883"/>
    </cofactor>
</comment>
<dbReference type="Proteomes" id="UP000570166">
    <property type="component" value="Unassembled WGS sequence"/>
</dbReference>
<keyword evidence="2" id="KW-0004">4Fe-4S</keyword>
<dbReference type="SUPFAM" id="SSF46548">
    <property type="entry name" value="alpha-helical ferredoxin"/>
    <property type="match status" value="1"/>
</dbReference>
<dbReference type="Pfam" id="PF14691">
    <property type="entry name" value="Fer4_20"/>
    <property type="match status" value="1"/>
</dbReference>
<reference evidence="10 11" key="1">
    <citation type="submission" date="2020-07" db="EMBL/GenBank/DDBJ databases">
        <authorList>
            <person name="Sun Q."/>
        </authorList>
    </citation>
    <scope>NUCLEOTIDE SEQUENCE [LARGE SCALE GENOMIC DNA]</scope>
    <source>
        <strain evidence="10 11">CGMCC 1.13654</strain>
    </source>
</reference>
<evidence type="ECO:0000256" key="2">
    <source>
        <dbReference type="ARBA" id="ARBA00022485"/>
    </source>
</evidence>
<dbReference type="PANTHER" id="PTHR42783:SF3">
    <property type="entry name" value="GLUTAMATE SYNTHASE [NADPH] SMALL CHAIN-RELATED"/>
    <property type="match status" value="1"/>
</dbReference>
<organism evidence="10 11">
    <name type="scientific">Sphingomonas chungangi</name>
    <dbReference type="NCBI Taxonomy" id="2683589"/>
    <lineage>
        <taxon>Bacteria</taxon>
        <taxon>Pseudomonadati</taxon>
        <taxon>Pseudomonadota</taxon>
        <taxon>Alphaproteobacteria</taxon>
        <taxon>Sphingomonadales</taxon>
        <taxon>Sphingomonadaceae</taxon>
        <taxon>Sphingomonas</taxon>
    </lineage>
</organism>
<accession>A0A838LBH7</accession>
<evidence type="ECO:0000313" key="10">
    <source>
        <dbReference type="EMBL" id="MBA2936564.1"/>
    </source>
</evidence>
<dbReference type="GO" id="GO:0051539">
    <property type="term" value="F:4 iron, 4 sulfur cluster binding"/>
    <property type="evidence" value="ECO:0007669"/>
    <property type="project" value="UniProtKB-KW"/>
</dbReference>